<dbReference type="Gene3D" id="3.40.50.2000">
    <property type="entry name" value="Glycogen Phosphorylase B"/>
    <property type="match status" value="1"/>
</dbReference>
<dbReference type="EMBL" id="BAPV01000058">
    <property type="protein sequence ID" value="GBQ92606.1"/>
    <property type="molecule type" value="Genomic_DNA"/>
</dbReference>
<dbReference type="SUPFAM" id="SSF48452">
    <property type="entry name" value="TPR-like"/>
    <property type="match status" value="2"/>
</dbReference>
<evidence type="ECO:0000313" key="3">
    <source>
        <dbReference type="Proteomes" id="UP001062776"/>
    </source>
</evidence>
<reference evidence="2" key="1">
    <citation type="submission" date="2013-04" db="EMBL/GenBank/DDBJ databases">
        <title>The genome sequencing project of 58 acetic acid bacteria.</title>
        <authorList>
            <person name="Okamoto-Kainuma A."/>
            <person name="Ishikawa M."/>
            <person name="Umino S."/>
            <person name="Koizumi Y."/>
            <person name="Shiwa Y."/>
            <person name="Yoshikawa H."/>
            <person name="Matsutani M."/>
            <person name="Matsushita K."/>
        </authorList>
    </citation>
    <scope>NUCLEOTIDE SEQUENCE</scope>
    <source>
        <strain evidence="2">NRIC 0535</strain>
    </source>
</reference>
<organism evidence="2 3">
    <name type="scientific">Asaia krungthepensis NRIC 0535</name>
    <dbReference type="NCBI Taxonomy" id="1307925"/>
    <lineage>
        <taxon>Bacteria</taxon>
        <taxon>Pseudomonadati</taxon>
        <taxon>Pseudomonadota</taxon>
        <taxon>Alphaproteobacteria</taxon>
        <taxon>Acetobacterales</taxon>
        <taxon>Acetobacteraceae</taxon>
        <taxon>Asaia</taxon>
    </lineage>
</organism>
<keyword evidence="1" id="KW-0802">TPR repeat</keyword>
<dbReference type="InterPro" id="IPR011990">
    <property type="entry name" value="TPR-like_helical_dom_sf"/>
</dbReference>
<accession>A0ABQ0Q5P2</accession>
<evidence type="ECO:0000256" key="1">
    <source>
        <dbReference type="PROSITE-ProRule" id="PRU00339"/>
    </source>
</evidence>
<proteinExistence type="predicted"/>
<dbReference type="InterPro" id="IPR052943">
    <property type="entry name" value="TMTC_O-mannosyl-trnsfr"/>
</dbReference>
<feature type="repeat" description="TPR" evidence="1">
    <location>
        <begin position="182"/>
        <end position="215"/>
    </location>
</feature>
<sequence length="580" mass="62828">MIAASPRRHASLIDTALACLAGGDGVRAETLLRQVLAEDPACAGAWHGLACVARQAGQPRVAITSVAQALNLTKDIREKAQFHITLAAALDEAGHLPEAVAACRVALMMEDRDFRGRALLAELLHRSGSPDEARQEFRHAVSLVADPVPLIARYGAFLMAQRDFAEAREVFSLLVQHVPDGAEAYANLGAACFEAGAMSDALEALHQSLALAAPSAATLNNLALVLQALGAMDDAGSVYAEALELAPGDPGIQMNRATLWAETGHESRAEAFYEQVIRQGESSPGGEKNLHQAHLNLAMLQLGRGEFEAGWAGFEHRLALNPDMGDARRWQGETTQERVLIEAEQGLGDCLQFLRFVPKAARRAPLILNLPRALMPLVDYMPLLRPLLDSGRIVLQGEAEMSCTLLSLPFLMGIRHIDPAPIFDFGIAPETGRVGVFRAGNPRYRFDARRSLPASFLTPLQGVPGVTLVNLQQGDEPAGMEQGVRDDLLGTACEMARCELVIGVDTMLAHLAGASGRTLWLLDRQGGDWRWLGPNWYADMRVFRPDRRGLPAQIWPAVVDNVADALRDRYRSAPKQETGA</sequence>
<keyword evidence="3" id="KW-1185">Reference proteome</keyword>
<dbReference type="PANTHER" id="PTHR44809">
    <property type="match status" value="1"/>
</dbReference>
<dbReference type="SMART" id="SM00028">
    <property type="entry name" value="TPR"/>
    <property type="match status" value="7"/>
</dbReference>
<dbReference type="Gene3D" id="1.25.40.10">
    <property type="entry name" value="Tetratricopeptide repeat domain"/>
    <property type="match status" value="1"/>
</dbReference>
<dbReference type="PROSITE" id="PS50005">
    <property type="entry name" value="TPR"/>
    <property type="match status" value="2"/>
</dbReference>
<gene>
    <name evidence="2" type="ORF">AA0535_2599</name>
</gene>
<dbReference type="InterPro" id="IPR019734">
    <property type="entry name" value="TPR_rpt"/>
</dbReference>
<protein>
    <submittedName>
        <fullName evidence="2">TPR repeat containing protein</fullName>
    </submittedName>
</protein>
<dbReference type="Pfam" id="PF13432">
    <property type="entry name" value="TPR_16"/>
    <property type="match status" value="3"/>
</dbReference>
<comment type="caution">
    <text evidence="2">The sequence shown here is derived from an EMBL/GenBank/DDBJ whole genome shotgun (WGS) entry which is preliminary data.</text>
</comment>
<evidence type="ECO:0000313" key="2">
    <source>
        <dbReference type="EMBL" id="GBQ92606.1"/>
    </source>
</evidence>
<feature type="repeat" description="TPR" evidence="1">
    <location>
        <begin position="216"/>
        <end position="249"/>
    </location>
</feature>
<dbReference type="Proteomes" id="UP001062776">
    <property type="component" value="Unassembled WGS sequence"/>
</dbReference>
<dbReference type="SUPFAM" id="SSF53756">
    <property type="entry name" value="UDP-Glycosyltransferase/glycogen phosphorylase"/>
    <property type="match status" value="1"/>
</dbReference>
<dbReference type="PANTHER" id="PTHR44809:SF1">
    <property type="entry name" value="PROTEIN O-MANNOSYL-TRANSFERASE TMTC1"/>
    <property type="match status" value="1"/>
</dbReference>
<name>A0ABQ0Q5P2_9PROT</name>